<dbReference type="Gene3D" id="3.30.70.580">
    <property type="entry name" value="Pseudouridine synthase I, catalytic domain, N-terminal subdomain"/>
    <property type="match status" value="1"/>
</dbReference>
<dbReference type="InterPro" id="IPR020094">
    <property type="entry name" value="TruA/RsuA/RluB/E/F_N"/>
</dbReference>
<dbReference type="InterPro" id="IPR002942">
    <property type="entry name" value="S4_RNA-bd"/>
</dbReference>
<sequence length="234" mass="27106">MRLQKYLAMCGVASRRKAEEYIQVGKVKVNNEVITEMGYQVDPVTDEVIFDGKVIEKKEEPVYVLLNKPKGYVTTLSDEFDRKIVTDLVDVPQRIFPVGRLDLNTTGLLILTNDGDLTYRLTHPRFKVEKIYVSRIKGRPYPEKIKAFETGLEIEDYVTSPAKFRIIRHDGRNTIVEIIIREGRNRQIRKMCDAIGHPVIDLKRVAMGRLDLGELGLGQWRFLNQREIKYLKNL</sequence>
<dbReference type="InterPro" id="IPR050343">
    <property type="entry name" value="RsuA_PseudoU_synthase"/>
</dbReference>
<dbReference type="Proteomes" id="UP001314796">
    <property type="component" value="Unassembled WGS sequence"/>
</dbReference>
<protein>
    <recommendedName>
        <fullName evidence="4">Pseudouridine synthase</fullName>
        <ecNumber evidence="4">5.4.99.-</ecNumber>
    </recommendedName>
</protein>
<keyword evidence="7" id="KW-1185">Reference proteome</keyword>
<dbReference type="SMART" id="SM00363">
    <property type="entry name" value="S4"/>
    <property type="match status" value="1"/>
</dbReference>
<dbReference type="CDD" id="cd00165">
    <property type="entry name" value="S4"/>
    <property type="match status" value="1"/>
</dbReference>
<evidence type="ECO:0000256" key="1">
    <source>
        <dbReference type="ARBA" id="ARBA00008348"/>
    </source>
</evidence>
<reference evidence="6 7" key="1">
    <citation type="submission" date="2021-01" db="EMBL/GenBank/DDBJ databases">
        <title>Genomic Encyclopedia of Type Strains, Phase IV (KMG-IV): sequencing the most valuable type-strain genomes for metagenomic binning, comparative biology and taxonomic classification.</title>
        <authorList>
            <person name="Goeker M."/>
        </authorList>
    </citation>
    <scope>NUCLEOTIDE SEQUENCE [LARGE SCALE GENOMIC DNA]</scope>
    <source>
        <strain evidence="6 7">DSM 25890</strain>
    </source>
</reference>
<proteinExistence type="inferred from homology"/>
<dbReference type="InterPro" id="IPR020103">
    <property type="entry name" value="PsdUridine_synth_cat_dom_sf"/>
</dbReference>
<dbReference type="CDD" id="cd02870">
    <property type="entry name" value="PseudoU_synth_RsuA_like"/>
    <property type="match status" value="1"/>
</dbReference>
<evidence type="ECO:0000259" key="5">
    <source>
        <dbReference type="SMART" id="SM00363"/>
    </source>
</evidence>
<gene>
    <name evidence="6" type="ORF">JOC73_000592</name>
</gene>
<dbReference type="InterPro" id="IPR042092">
    <property type="entry name" value="PsdUridine_s_RsuA/RluB/E/F_cat"/>
</dbReference>
<dbReference type="Gene3D" id="3.30.70.1560">
    <property type="entry name" value="Alpha-L RNA-binding motif"/>
    <property type="match status" value="1"/>
</dbReference>
<accession>A0ABS2NMC7</accession>
<evidence type="ECO:0000256" key="2">
    <source>
        <dbReference type="ARBA" id="ARBA00023235"/>
    </source>
</evidence>
<dbReference type="InterPro" id="IPR006145">
    <property type="entry name" value="PsdUridine_synth_RsuA/RluA"/>
</dbReference>
<evidence type="ECO:0000256" key="4">
    <source>
        <dbReference type="RuleBase" id="RU003887"/>
    </source>
</evidence>
<dbReference type="PROSITE" id="PS50889">
    <property type="entry name" value="S4"/>
    <property type="match status" value="1"/>
</dbReference>
<evidence type="ECO:0000313" key="6">
    <source>
        <dbReference type="EMBL" id="MBM7614083.1"/>
    </source>
</evidence>
<evidence type="ECO:0000313" key="7">
    <source>
        <dbReference type="Proteomes" id="UP001314796"/>
    </source>
</evidence>
<dbReference type="PROSITE" id="PS01149">
    <property type="entry name" value="PSI_RSU"/>
    <property type="match status" value="1"/>
</dbReference>
<keyword evidence="2 4" id="KW-0413">Isomerase</keyword>
<dbReference type="Gene3D" id="3.10.290.10">
    <property type="entry name" value="RNA-binding S4 domain"/>
    <property type="match status" value="1"/>
</dbReference>
<dbReference type="SUPFAM" id="SSF55174">
    <property type="entry name" value="Alpha-L RNA-binding motif"/>
    <property type="match status" value="1"/>
</dbReference>
<feature type="domain" description="RNA-binding S4" evidence="5">
    <location>
        <begin position="1"/>
        <end position="60"/>
    </location>
</feature>
<dbReference type="SUPFAM" id="SSF55120">
    <property type="entry name" value="Pseudouridine synthase"/>
    <property type="match status" value="1"/>
</dbReference>
<dbReference type="EMBL" id="JAFBEE010000002">
    <property type="protein sequence ID" value="MBM7614083.1"/>
    <property type="molecule type" value="Genomic_DNA"/>
</dbReference>
<dbReference type="EC" id="5.4.99.-" evidence="4"/>
<dbReference type="PANTHER" id="PTHR47683">
    <property type="entry name" value="PSEUDOURIDINE SYNTHASE FAMILY PROTEIN-RELATED"/>
    <property type="match status" value="1"/>
</dbReference>
<dbReference type="InterPro" id="IPR036986">
    <property type="entry name" value="S4_RNA-bd_sf"/>
</dbReference>
<name>A0ABS2NMC7_9FIRM</name>
<dbReference type="PANTHER" id="PTHR47683:SF2">
    <property type="entry name" value="RNA-BINDING S4 DOMAIN-CONTAINING PROTEIN"/>
    <property type="match status" value="1"/>
</dbReference>
<dbReference type="Pfam" id="PF00849">
    <property type="entry name" value="PseudoU_synth_2"/>
    <property type="match status" value="1"/>
</dbReference>
<dbReference type="Pfam" id="PF01479">
    <property type="entry name" value="S4"/>
    <property type="match status" value="1"/>
</dbReference>
<dbReference type="NCBIfam" id="TIGR00093">
    <property type="entry name" value="pseudouridine synthase"/>
    <property type="match status" value="1"/>
</dbReference>
<comment type="caution">
    <text evidence="6">The sequence shown here is derived from an EMBL/GenBank/DDBJ whole genome shotgun (WGS) entry which is preliminary data.</text>
</comment>
<dbReference type="GO" id="GO:0160139">
    <property type="term" value="F:23S rRNA pseudouridine(2605) synthase activity"/>
    <property type="evidence" value="ECO:0007669"/>
    <property type="project" value="UniProtKB-EC"/>
</dbReference>
<dbReference type="RefSeq" id="WP_204400353.1">
    <property type="nucleotide sequence ID" value="NZ_JAFBEE010000002.1"/>
</dbReference>
<keyword evidence="3" id="KW-0694">RNA-binding</keyword>
<comment type="similarity">
    <text evidence="1 4">Belongs to the pseudouridine synthase RsuA family.</text>
</comment>
<organism evidence="6 7">
    <name type="scientific">Alkaliphilus hydrothermalis</name>
    <dbReference type="NCBI Taxonomy" id="1482730"/>
    <lineage>
        <taxon>Bacteria</taxon>
        <taxon>Bacillati</taxon>
        <taxon>Bacillota</taxon>
        <taxon>Clostridia</taxon>
        <taxon>Peptostreptococcales</taxon>
        <taxon>Natronincolaceae</taxon>
        <taxon>Alkaliphilus</taxon>
    </lineage>
</organism>
<dbReference type="InterPro" id="IPR018496">
    <property type="entry name" value="PsdUridine_synth_RsuA/RluB_CS"/>
</dbReference>
<dbReference type="InterPro" id="IPR000748">
    <property type="entry name" value="PsdUridine_synth_RsuA/RluB/E/F"/>
</dbReference>
<evidence type="ECO:0000256" key="3">
    <source>
        <dbReference type="PROSITE-ProRule" id="PRU00182"/>
    </source>
</evidence>